<dbReference type="Proteomes" id="UP001446871">
    <property type="component" value="Unassembled WGS sequence"/>
</dbReference>
<name>A0ABR1W0X6_9PEZI</name>
<evidence type="ECO:0000313" key="3">
    <source>
        <dbReference type="Proteomes" id="UP001446871"/>
    </source>
</evidence>
<protein>
    <submittedName>
        <fullName evidence="2">Uncharacterized protein</fullName>
    </submittedName>
</protein>
<reference evidence="2 3" key="1">
    <citation type="submission" date="2023-01" db="EMBL/GenBank/DDBJ databases">
        <title>Analysis of 21 Apiospora genomes using comparative genomics revels a genus with tremendous synthesis potential of carbohydrate active enzymes and secondary metabolites.</title>
        <authorList>
            <person name="Sorensen T."/>
        </authorList>
    </citation>
    <scope>NUCLEOTIDE SEQUENCE [LARGE SCALE GENOMIC DNA]</scope>
    <source>
        <strain evidence="2 3">CBS 83171</strain>
    </source>
</reference>
<accession>A0ABR1W0X6</accession>
<keyword evidence="3" id="KW-1185">Reference proteome</keyword>
<gene>
    <name evidence="2" type="ORF">PG996_003300</name>
</gene>
<dbReference type="EMBL" id="JAQQWM010000002">
    <property type="protein sequence ID" value="KAK8077130.1"/>
    <property type="molecule type" value="Genomic_DNA"/>
</dbReference>
<feature type="region of interest" description="Disordered" evidence="1">
    <location>
        <begin position="53"/>
        <end position="80"/>
    </location>
</feature>
<organism evidence="2 3">
    <name type="scientific">Apiospora saccharicola</name>
    <dbReference type="NCBI Taxonomy" id="335842"/>
    <lineage>
        <taxon>Eukaryota</taxon>
        <taxon>Fungi</taxon>
        <taxon>Dikarya</taxon>
        <taxon>Ascomycota</taxon>
        <taxon>Pezizomycotina</taxon>
        <taxon>Sordariomycetes</taxon>
        <taxon>Xylariomycetidae</taxon>
        <taxon>Amphisphaeriales</taxon>
        <taxon>Apiosporaceae</taxon>
        <taxon>Apiospora</taxon>
    </lineage>
</organism>
<proteinExistence type="predicted"/>
<comment type="caution">
    <text evidence="2">The sequence shown here is derived from an EMBL/GenBank/DDBJ whole genome shotgun (WGS) entry which is preliminary data.</text>
</comment>
<evidence type="ECO:0000256" key="1">
    <source>
        <dbReference type="SAM" id="MobiDB-lite"/>
    </source>
</evidence>
<feature type="compositionally biased region" description="Polar residues" evidence="1">
    <location>
        <begin position="70"/>
        <end position="80"/>
    </location>
</feature>
<evidence type="ECO:0000313" key="2">
    <source>
        <dbReference type="EMBL" id="KAK8077130.1"/>
    </source>
</evidence>
<sequence>MPKVRHGKNIQNVSQGAKDTIEKVFKGDKGYDAVRQYWPKVRDAFLATLEEGDVKEEAKDDTVGSAAAKRTTTSDSPRDC</sequence>